<organism evidence="1 2">
    <name type="scientific">Meloidogyne enterolobii</name>
    <name type="common">Root-knot nematode worm</name>
    <name type="synonym">Meloidogyne mayaguensis</name>
    <dbReference type="NCBI Taxonomy" id="390850"/>
    <lineage>
        <taxon>Eukaryota</taxon>
        <taxon>Metazoa</taxon>
        <taxon>Ecdysozoa</taxon>
        <taxon>Nematoda</taxon>
        <taxon>Chromadorea</taxon>
        <taxon>Rhabditida</taxon>
        <taxon>Tylenchina</taxon>
        <taxon>Tylenchomorpha</taxon>
        <taxon>Tylenchoidea</taxon>
        <taxon>Meloidogynidae</taxon>
        <taxon>Meloidogyninae</taxon>
        <taxon>Meloidogyne</taxon>
    </lineage>
</organism>
<comment type="caution">
    <text evidence="1">The sequence shown here is derived from an EMBL/GenBank/DDBJ whole genome shotgun (WGS) entry which is preliminary data.</text>
</comment>
<dbReference type="EMBL" id="CAVMJV010000130">
    <property type="protein sequence ID" value="CAK5108814.1"/>
    <property type="molecule type" value="Genomic_DNA"/>
</dbReference>
<reference evidence="1" key="1">
    <citation type="submission" date="2023-11" db="EMBL/GenBank/DDBJ databases">
        <authorList>
            <person name="Poullet M."/>
        </authorList>
    </citation>
    <scope>NUCLEOTIDE SEQUENCE</scope>
    <source>
        <strain evidence="1">E1834</strain>
    </source>
</reference>
<evidence type="ECO:0000313" key="2">
    <source>
        <dbReference type="Proteomes" id="UP001497535"/>
    </source>
</evidence>
<sequence>MERERERERTRFFKKYFLHKSLAFHINSAFFISLIRAFLIYIIWAFYNLAFLIFLVIWAFYNLFS</sequence>
<accession>A0ACB1AVQ9</accession>
<keyword evidence="2" id="KW-1185">Reference proteome</keyword>
<name>A0ACB1AVQ9_MELEN</name>
<protein>
    <submittedName>
        <fullName evidence="1">Uncharacterized protein</fullName>
    </submittedName>
</protein>
<dbReference type="Proteomes" id="UP001497535">
    <property type="component" value="Unassembled WGS sequence"/>
</dbReference>
<evidence type="ECO:0000313" key="1">
    <source>
        <dbReference type="EMBL" id="CAK5108814.1"/>
    </source>
</evidence>
<gene>
    <name evidence="1" type="ORF">MENTE1834_LOCUS44031</name>
</gene>
<proteinExistence type="predicted"/>